<dbReference type="EMBL" id="MCGO01000019">
    <property type="protein sequence ID" value="ORY45712.1"/>
    <property type="molecule type" value="Genomic_DNA"/>
</dbReference>
<feature type="transmembrane region" description="Helical" evidence="7">
    <location>
        <begin position="36"/>
        <end position="54"/>
    </location>
</feature>
<feature type="transmembrane region" description="Helical" evidence="7">
    <location>
        <begin position="254"/>
        <end position="276"/>
    </location>
</feature>
<evidence type="ECO:0000313" key="10">
    <source>
        <dbReference type="Proteomes" id="UP000193642"/>
    </source>
</evidence>
<gene>
    <name evidence="9" type="ORF">BCR33DRAFT_173123</name>
</gene>
<evidence type="ECO:0000256" key="6">
    <source>
        <dbReference type="ARBA" id="ARBA00023136"/>
    </source>
</evidence>
<dbReference type="GO" id="GO:0005886">
    <property type="term" value="C:plasma membrane"/>
    <property type="evidence" value="ECO:0007669"/>
    <property type="project" value="TreeGrafter"/>
</dbReference>
<feature type="transmembrane region" description="Helical" evidence="7">
    <location>
        <begin position="97"/>
        <end position="117"/>
    </location>
</feature>
<feature type="domain" description="Major facilitator superfamily (MFS) profile" evidence="8">
    <location>
        <begin position="2"/>
        <end position="320"/>
    </location>
</feature>
<dbReference type="PANTHER" id="PTHR23501">
    <property type="entry name" value="MAJOR FACILITATOR SUPERFAMILY"/>
    <property type="match status" value="1"/>
</dbReference>
<feature type="transmembrane region" description="Helical" evidence="7">
    <location>
        <begin position="191"/>
        <end position="214"/>
    </location>
</feature>
<keyword evidence="3" id="KW-0813">Transport</keyword>
<dbReference type="PRINTS" id="PR01036">
    <property type="entry name" value="TCRTETB"/>
</dbReference>
<keyword evidence="10" id="KW-1185">Reference proteome</keyword>
<protein>
    <submittedName>
        <fullName evidence="9">MFS general substrate transporter</fullName>
    </submittedName>
</protein>
<organism evidence="9 10">
    <name type="scientific">Rhizoclosmatium globosum</name>
    <dbReference type="NCBI Taxonomy" id="329046"/>
    <lineage>
        <taxon>Eukaryota</taxon>
        <taxon>Fungi</taxon>
        <taxon>Fungi incertae sedis</taxon>
        <taxon>Chytridiomycota</taxon>
        <taxon>Chytridiomycota incertae sedis</taxon>
        <taxon>Chytridiomycetes</taxon>
        <taxon>Chytridiales</taxon>
        <taxon>Chytriomycetaceae</taxon>
        <taxon>Rhizoclosmatium</taxon>
    </lineage>
</organism>
<dbReference type="AlphaFoldDB" id="A0A1Y2CFB5"/>
<dbReference type="PROSITE" id="PS50850">
    <property type="entry name" value="MFS"/>
    <property type="match status" value="1"/>
</dbReference>
<dbReference type="PANTHER" id="PTHR23501:SF198">
    <property type="entry name" value="AZOLE RESISTANCE PROTEIN 1-RELATED"/>
    <property type="match status" value="1"/>
</dbReference>
<feature type="transmembrane region" description="Helical" evidence="7">
    <location>
        <begin position="220"/>
        <end position="242"/>
    </location>
</feature>
<reference evidence="9 10" key="1">
    <citation type="submission" date="2016-07" db="EMBL/GenBank/DDBJ databases">
        <title>Pervasive Adenine N6-methylation of Active Genes in Fungi.</title>
        <authorList>
            <consortium name="DOE Joint Genome Institute"/>
            <person name="Mondo S.J."/>
            <person name="Dannebaum R.O."/>
            <person name="Kuo R.C."/>
            <person name="Labutti K."/>
            <person name="Haridas S."/>
            <person name="Kuo A."/>
            <person name="Salamov A."/>
            <person name="Ahrendt S.R."/>
            <person name="Lipzen A."/>
            <person name="Sullivan W."/>
            <person name="Andreopoulos W.B."/>
            <person name="Clum A."/>
            <person name="Lindquist E."/>
            <person name="Daum C."/>
            <person name="Ramamoorthy G.K."/>
            <person name="Gryganskyi A."/>
            <person name="Culley D."/>
            <person name="Magnuson J.K."/>
            <person name="James T.Y."/>
            <person name="O'Malley M.A."/>
            <person name="Stajich J.E."/>
            <person name="Spatafora J.W."/>
            <person name="Visel A."/>
            <person name="Grigoriev I.V."/>
        </authorList>
    </citation>
    <scope>NUCLEOTIDE SEQUENCE [LARGE SCALE GENOMIC DNA]</scope>
    <source>
        <strain evidence="9 10">JEL800</strain>
    </source>
</reference>
<keyword evidence="6 7" id="KW-0472">Membrane</keyword>
<sequence>MVFTGLAFAIFLAALDQTIVSTALKSIIADFGRQDLIAWVGSSYLLTACTFSTLYGKFADIFGRKVVFMTAIVIFEIGSVIAGAAESMEGLIVGRAISGVGGGGIFSCVLIIIADIVTLRDRGKYQGMIGAVFGISSVVGPLIGGAFADHVSWRWCFYINLPFGFITIWTAASYLHFPAPEGSISEKIKRIDFWGIVLMFATTVCLLCALQLGSTWPWDSWQIVILFILCVVFFAAFVYVELMVAREPMIPASLFVNANVASFLVVAVMLGASFFSGSYYISLFFQVVNGLSATDAGIQTIPMVFGLVILSIASGQIASR</sequence>
<name>A0A1Y2CFB5_9FUNG</name>
<evidence type="ECO:0000313" key="9">
    <source>
        <dbReference type="EMBL" id="ORY45712.1"/>
    </source>
</evidence>
<accession>A0A1Y2CFB5</accession>
<dbReference type="OrthoDB" id="2147446at2759"/>
<dbReference type="FunFam" id="1.20.1720.10:FF:000013">
    <property type="entry name" value="Related to multidrug resistance proteins"/>
    <property type="match status" value="1"/>
</dbReference>
<dbReference type="SUPFAM" id="SSF103473">
    <property type="entry name" value="MFS general substrate transporter"/>
    <property type="match status" value="2"/>
</dbReference>
<dbReference type="Pfam" id="PF07690">
    <property type="entry name" value="MFS_1"/>
    <property type="match status" value="1"/>
</dbReference>
<dbReference type="InterPro" id="IPR036259">
    <property type="entry name" value="MFS_trans_sf"/>
</dbReference>
<feature type="transmembrane region" description="Helical" evidence="7">
    <location>
        <begin position="66"/>
        <end position="85"/>
    </location>
</feature>
<evidence type="ECO:0000259" key="8">
    <source>
        <dbReference type="PROSITE" id="PS50850"/>
    </source>
</evidence>
<dbReference type="STRING" id="329046.A0A1Y2CFB5"/>
<evidence type="ECO:0000256" key="7">
    <source>
        <dbReference type="SAM" id="Phobius"/>
    </source>
</evidence>
<evidence type="ECO:0000256" key="5">
    <source>
        <dbReference type="ARBA" id="ARBA00022989"/>
    </source>
</evidence>
<dbReference type="Proteomes" id="UP000193642">
    <property type="component" value="Unassembled WGS sequence"/>
</dbReference>
<comment type="similarity">
    <text evidence="2">Belongs to the major facilitator superfamily.</text>
</comment>
<feature type="transmembrane region" description="Helical" evidence="7">
    <location>
        <begin position="296"/>
        <end position="318"/>
    </location>
</feature>
<comment type="subcellular location">
    <subcellularLocation>
        <location evidence="1">Endomembrane system</location>
        <topology evidence="1">Multi-pass membrane protein</topology>
    </subcellularLocation>
</comment>
<dbReference type="InterPro" id="IPR020846">
    <property type="entry name" value="MFS_dom"/>
</dbReference>
<evidence type="ECO:0000256" key="2">
    <source>
        <dbReference type="ARBA" id="ARBA00008335"/>
    </source>
</evidence>
<dbReference type="InterPro" id="IPR011701">
    <property type="entry name" value="MFS"/>
</dbReference>
<feature type="transmembrane region" description="Helical" evidence="7">
    <location>
        <begin position="159"/>
        <end position="179"/>
    </location>
</feature>
<comment type="caution">
    <text evidence="9">The sequence shown here is derived from an EMBL/GenBank/DDBJ whole genome shotgun (WGS) entry which is preliminary data.</text>
</comment>
<feature type="transmembrane region" description="Helical" evidence="7">
    <location>
        <begin position="129"/>
        <end position="147"/>
    </location>
</feature>
<evidence type="ECO:0000256" key="3">
    <source>
        <dbReference type="ARBA" id="ARBA00022448"/>
    </source>
</evidence>
<dbReference type="GO" id="GO:0022857">
    <property type="term" value="F:transmembrane transporter activity"/>
    <property type="evidence" value="ECO:0007669"/>
    <property type="project" value="InterPro"/>
</dbReference>
<keyword evidence="4 7" id="KW-0812">Transmembrane</keyword>
<dbReference type="GO" id="GO:0012505">
    <property type="term" value="C:endomembrane system"/>
    <property type="evidence" value="ECO:0007669"/>
    <property type="project" value="UniProtKB-SubCell"/>
</dbReference>
<dbReference type="Gene3D" id="1.20.1720.10">
    <property type="entry name" value="Multidrug resistance protein D"/>
    <property type="match status" value="1"/>
</dbReference>
<evidence type="ECO:0000256" key="4">
    <source>
        <dbReference type="ARBA" id="ARBA00022692"/>
    </source>
</evidence>
<evidence type="ECO:0000256" key="1">
    <source>
        <dbReference type="ARBA" id="ARBA00004127"/>
    </source>
</evidence>
<proteinExistence type="inferred from homology"/>
<keyword evidence="5 7" id="KW-1133">Transmembrane helix</keyword>